<gene>
    <name evidence="1" type="ORF">GCM10009654_23050</name>
</gene>
<protein>
    <submittedName>
        <fullName evidence="1">Uncharacterized protein</fullName>
    </submittedName>
</protein>
<evidence type="ECO:0000313" key="2">
    <source>
        <dbReference type="Proteomes" id="UP001501371"/>
    </source>
</evidence>
<dbReference type="EMBL" id="BAAAKV010000017">
    <property type="protein sequence ID" value="GAA1165551.1"/>
    <property type="molecule type" value="Genomic_DNA"/>
</dbReference>
<sequence length="68" mass="7295">MGCGAGLVGEQPKGSKVVFFGVVVRMRERRTQALAEAVKELNWRTTAPGGLGNEIGLRLKSATRMLPP</sequence>
<reference evidence="1 2" key="1">
    <citation type="journal article" date="2019" name="Int. J. Syst. Evol. Microbiol.">
        <title>The Global Catalogue of Microorganisms (GCM) 10K type strain sequencing project: providing services to taxonomists for standard genome sequencing and annotation.</title>
        <authorList>
            <consortium name="The Broad Institute Genomics Platform"/>
            <consortium name="The Broad Institute Genome Sequencing Center for Infectious Disease"/>
            <person name="Wu L."/>
            <person name="Ma J."/>
        </authorList>
    </citation>
    <scope>NUCLEOTIDE SEQUENCE [LARGE SCALE GENOMIC DNA]</scope>
    <source>
        <strain evidence="1 2">JCM 12696</strain>
    </source>
</reference>
<keyword evidence="2" id="KW-1185">Reference proteome</keyword>
<proteinExistence type="predicted"/>
<dbReference type="Proteomes" id="UP001501371">
    <property type="component" value="Unassembled WGS sequence"/>
</dbReference>
<comment type="caution">
    <text evidence="1">The sequence shown here is derived from an EMBL/GenBank/DDBJ whole genome shotgun (WGS) entry which is preliminary data.</text>
</comment>
<evidence type="ECO:0000313" key="1">
    <source>
        <dbReference type="EMBL" id="GAA1165551.1"/>
    </source>
</evidence>
<accession>A0ABN1US44</accession>
<name>A0ABN1US44_9ACTN</name>
<organism evidence="1 2">
    <name type="scientific">Streptomyces hebeiensis</name>
    <dbReference type="NCBI Taxonomy" id="229486"/>
    <lineage>
        <taxon>Bacteria</taxon>
        <taxon>Bacillati</taxon>
        <taxon>Actinomycetota</taxon>
        <taxon>Actinomycetes</taxon>
        <taxon>Kitasatosporales</taxon>
        <taxon>Streptomycetaceae</taxon>
        <taxon>Streptomyces</taxon>
    </lineage>
</organism>